<keyword evidence="2" id="KW-1185">Reference proteome</keyword>
<sequence length="89" mass="9786">LGDCGVEDLGGVSPVTRDHINPDYAWPALRELEAIADHGGVPLRERLPVYERFLPDEGAASNEWVSERIADAVRADDDAGRRFRAVLSD</sequence>
<evidence type="ECO:0000313" key="1">
    <source>
        <dbReference type="EMBL" id="MXR19961.1"/>
    </source>
</evidence>
<dbReference type="EMBL" id="WUUU01000022">
    <property type="protein sequence ID" value="MXR19961.1"/>
    <property type="molecule type" value="Genomic_DNA"/>
</dbReference>
<feature type="non-terminal residue" evidence="1">
    <location>
        <position position="1"/>
    </location>
</feature>
<proteinExistence type="predicted"/>
<reference evidence="1 2" key="1">
    <citation type="submission" date="2019-12" db="EMBL/GenBank/DDBJ databases">
        <title>Isolation and characterization of three novel carbon monoxide-oxidizing members of Halobacteria from salione crusts and soils.</title>
        <authorList>
            <person name="Myers M.R."/>
            <person name="King G.M."/>
        </authorList>
    </citation>
    <scope>NUCLEOTIDE SEQUENCE [LARGE SCALE GENOMIC DNA]</scope>
    <source>
        <strain evidence="1 2">PCN9</strain>
    </source>
</reference>
<protein>
    <submittedName>
        <fullName evidence="1">7,8-didemethyl-8-hydroxy-5-deazariboflavin synthase subunit CofG</fullName>
    </submittedName>
</protein>
<evidence type="ECO:0000313" key="2">
    <source>
        <dbReference type="Proteomes" id="UP000471521"/>
    </source>
</evidence>
<gene>
    <name evidence="1" type="ORF">GRX66_04865</name>
</gene>
<dbReference type="Proteomes" id="UP000471521">
    <property type="component" value="Unassembled WGS sequence"/>
</dbReference>
<name>A0A6B0SJK9_9EURY</name>
<accession>A0A6B0SJK9</accession>
<organism evidence="1 2">
    <name type="scientific">Halobacterium bonnevillei</name>
    <dbReference type="NCBI Taxonomy" id="2692200"/>
    <lineage>
        <taxon>Archaea</taxon>
        <taxon>Methanobacteriati</taxon>
        <taxon>Methanobacteriota</taxon>
        <taxon>Stenosarchaea group</taxon>
        <taxon>Halobacteria</taxon>
        <taxon>Halobacteriales</taxon>
        <taxon>Halobacteriaceae</taxon>
        <taxon>Halobacterium</taxon>
    </lineage>
</organism>
<dbReference type="AlphaFoldDB" id="A0A6B0SJK9"/>
<comment type="caution">
    <text evidence="1">The sequence shown here is derived from an EMBL/GenBank/DDBJ whole genome shotgun (WGS) entry which is preliminary data.</text>
</comment>